<evidence type="ECO:0000313" key="2">
    <source>
        <dbReference type="EMBL" id="KAK9704444.1"/>
    </source>
</evidence>
<comment type="caution">
    <text evidence="2">The sequence shown here is derived from an EMBL/GenBank/DDBJ whole genome shotgun (WGS) entry which is preliminary data.</text>
</comment>
<gene>
    <name evidence="2" type="ORF">QE152_g28323</name>
</gene>
<evidence type="ECO:0000313" key="3">
    <source>
        <dbReference type="Proteomes" id="UP001458880"/>
    </source>
</evidence>
<keyword evidence="1" id="KW-1133">Transmembrane helix</keyword>
<evidence type="ECO:0008006" key="4">
    <source>
        <dbReference type="Google" id="ProtNLM"/>
    </source>
</evidence>
<keyword evidence="1" id="KW-0812">Transmembrane</keyword>
<reference evidence="2 3" key="1">
    <citation type="journal article" date="2024" name="BMC Genomics">
        <title>De novo assembly and annotation of Popillia japonica's genome with initial clues to its potential as an invasive pest.</title>
        <authorList>
            <person name="Cucini C."/>
            <person name="Boschi S."/>
            <person name="Funari R."/>
            <person name="Cardaioli E."/>
            <person name="Iannotti N."/>
            <person name="Marturano G."/>
            <person name="Paoli F."/>
            <person name="Bruttini M."/>
            <person name="Carapelli A."/>
            <person name="Frati F."/>
            <person name="Nardi F."/>
        </authorList>
    </citation>
    <scope>NUCLEOTIDE SEQUENCE [LARGE SCALE GENOMIC DNA]</scope>
    <source>
        <strain evidence="2">DMR45628</strain>
    </source>
</reference>
<dbReference type="EMBL" id="JASPKY010000350">
    <property type="protein sequence ID" value="KAK9704444.1"/>
    <property type="molecule type" value="Genomic_DNA"/>
</dbReference>
<organism evidence="2 3">
    <name type="scientific">Popillia japonica</name>
    <name type="common">Japanese beetle</name>
    <dbReference type="NCBI Taxonomy" id="7064"/>
    <lineage>
        <taxon>Eukaryota</taxon>
        <taxon>Metazoa</taxon>
        <taxon>Ecdysozoa</taxon>
        <taxon>Arthropoda</taxon>
        <taxon>Hexapoda</taxon>
        <taxon>Insecta</taxon>
        <taxon>Pterygota</taxon>
        <taxon>Neoptera</taxon>
        <taxon>Endopterygota</taxon>
        <taxon>Coleoptera</taxon>
        <taxon>Polyphaga</taxon>
        <taxon>Scarabaeiformia</taxon>
        <taxon>Scarabaeidae</taxon>
        <taxon>Rutelinae</taxon>
        <taxon>Popillia</taxon>
    </lineage>
</organism>
<protein>
    <recommendedName>
        <fullName evidence="4">ATP synthase F0 subunit 8</fullName>
    </recommendedName>
</protein>
<dbReference type="AlphaFoldDB" id="A0AAW1JMZ3"/>
<dbReference type="Proteomes" id="UP001458880">
    <property type="component" value="Unassembled WGS sequence"/>
</dbReference>
<sequence>MKVNFTLVDKQSLTLHTFYLQPILSLQFIVGGSTIVALASFLLLQRRIVASLQKNSEKTVDFLTKGKQLQLSLMLEVILMQKV</sequence>
<name>A0AAW1JMZ3_POPJA</name>
<keyword evidence="1" id="KW-0472">Membrane</keyword>
<proteinExistence type="predicted"/>
<feature type="transmembrane region" description="Helical" evidence="1">
    <location>
        <begin position="20"/>
        <end position="44"/>
    </location>
</feature>
<accession>A0AAW1JMZ3</accession>
<keyword evidence="3" id="KW-1185">Reference proteome</keyword>
<evidence type="ECO:0000256" key="1">
    <source>
        <dbReference type="SAM" id="Phobius"/>
    </source>
</evidence>